<dbReference type="KEGG" id="xcc:XCC2254"/>
<evidence type="ECO:0000313" key="1">
    <source>
        <dbReference type="EMBL" id="AAM41533.1"/>
    </source>
</evidence>
<gene>
    <name evidence="1" type="ordered locus">XCC2254</name>
</gene>
<accession>Q8P8I7</accession>
<dbReference type="HOGENOM" id="CLU_1815064_0_0_6"/>
<dbReference type="Proteomes" id="UP000001010">
    <property type="component" value="Chromosome"/>
</dbReference>
<protein>
    <submittedName>
        <fullName evidence="1">Uncharacterized protein</fullName>
    </submittedName>
</protein>
<organism evidence="1 2">
    <name type="scientific">Xanthomonas campestris pv. campestris (strain ATCC 33913 / DSM 3586 / NCPPB 528 / LMG 568 / P 25)</name>
    <dbReference type="NCBI Taxonomy" id="190485"/>
    <lineage>
        <taxon>Bacteria</taxon>
        <taxon>Pseudomonadati</taxon>
        <taxon>Pseudomonadota</taxon>
        <taxon>Gammaproteobacteria</taxon>
        <taxon>Lysobacterales</taxon>
        <taxon>Lysobacteraceae</taxon>
        <taxon>Xanthomonas</taxon>
    </lineage>
</organism>
<sequence length="142" mass="15468">MPFARKRAPTWACVDRNVSLMYGSPRSGGGSSRHAVIAAAVQAAVYVPPTSAIGGAHSRPYCVRGLQRLLQARPRGGCAARCAAVAHATPHTRQQCPTWSMRRWRCQPIYRWPRSRCGSPRHAMVAMALHTAPAASRIVTHC</sequence>
<proteinExistence type="predicted"/>
<dbReference type="EMBL" id="AE008922">
    <property type="protein sequence ID" value="AAM41533.1"/>
    <property type="molecule type" value="Genomic_DNA"/>
</dbReference>
<keyword evidence="2" id="KW-1185">Reference proteome</keyword>
<evidence type="ECO:0000313" key="2">
    <source>
        <dbReference type="Proteomes" id="UP000001010"/>
    </source>
</evidence>
<dbReference type="EnsemblBacteria" id="AAM41533">
    <property type="protein sequence ID" value="AAM41533"/>
    <property type="gene ID" value="XCC2254"/>
</dbReference>
<name>Q8P8I7_XANCP</name>
<reference evidence="1 2" key="1">
    <citation type="journal article" date="2002" name="Nature">
        <title>Comparison of the genomes of two Xanthomonas pathogens with differing host specificities.</title>
        <authorList>
            <person name="da Silva A.C."/>
            <person name="Ferro J.A."/>
            <person name="Reinach F.C."/>
            <person name="Farah C.S."/>
            <person name="Furlan L.R."/>
            <person name="Quaggio R.B."/>
            <person name="Monteiro-Vitorello C.B."/>
            <person name="Van Sluys M.A."/>
            <person name="Almeida N.F."/>
            <person name="Alves L.M."/>
            <person name="do Amaral A.M."/>
            <person name="Bertolini M.C."/>
            <person name="Camargo L.E."/>
            <person name="Camarotte G."/>
            <person name="Cannavan F."/>
            <person name="Cardozo J."/>
            <person name="Chambergo F."/>
            <person name="Ciapina L.P."/>
            <person name="Cicarelli R.M."/>
            <person name="Coutinho L.L."/>
            <person name="Cursino-Santos J.R."/>
            <person name="El-Dorry H."/>
            <person name="Faria J.B."/>
            <person name="Ferreira A.J."/>
            <person name="Ferreira R.C."/>
            <person name="Ferro M.I."/>
            <person name="Formighieri E.F."/>
            <person name="Franco M.C."/>
            <person name="Greggio C.C."/>
            <person name="Gruber A."/>
            <person name="Katsuyama A.M."/>
            <person name="Kishi L.T."/>
            <person name="Leite R.P."/>
            <person name="Lemos E.G."/>
            <person name="Lemos M.V."/>
            <person name="Locali E.C."/>
            <person name="Machado M.A."/>
            <person name="Madeira A.M."/>
            <person name="Martinez-Rossi N.M."/>
            <person name="Martins E.C."/>
            <person name="Meidanis J."/>
            <person name="Menck C.F."/>
            <person name="Miyaki C.Y."/>
            <person name="Moon D.H."/>
            <person name="Moreira L.M."/>
            <person name="Novo M.T."/>
            <person name="Okura V.K."/>
            <person name="Oliveira M.C."/>
            <person name="Oliveira V.R."/>
            <person name="Pereira H.A."/>
            <person name="Rossi A."/>
            <person name="Sena J.A."/>
            <person name="Silva C."/>
            <person name="de Souza R.F."/>
            <person name="Spinola L.A."/>
            <person name="Takita M.A."/>
            <person name="Tamura R.E."/>
            <person name="Teixeira E.C."/>
            <person name="Tezza R.I."/>
            <person name="Trindade dos Santos M."/>
            <person name="Truffi D."/>
            <person name="Tsai S.M."/>
            <person name="White F.F."/>
            <person name="Setubal J.C."/>
            <person name="Kitajima J.P."/>
        </authorList>
    </citation>
    <scope>NUCLEOTIDE SEQUENCE [LARGE SCALE GENOMIC DNA]</scope>
    <source>
        <strain evidence="2">ATCC 33913 / DSM 3586 / NCPPB 528 / LMG 568 / P 25</strain>
    </source>
</reference>
<dbReference type="AlphaFoldDB" id="Q8P8I7"/>